<reference evidence="2 3" key="1">
    <citation type="journal article" date="2019" name="Sci. Rep.">
        <title>Nanopore sequencing improves the draft genome of the human pathogenic amoeba Naegleria fowleri.</title>
        <authorList>
            <person name="Liechti N."/>
            <person name="Schurch N."/>
            <person name="Bruggmann R."/>
            <person name="Wittwer M."/>
        </authorList>
    </citation>
    <scope>NUCLEOTIDE SEQUENCE [LARGE SCALE GENOMIC DNA]</scope>
    <source>
        <strain evidence="2 3">ATCC 30894</strain>
    </source>
</reference>
<comment type="caution">
    <text evidence="2">The sequence shown here is derived from an EMBL/GenBank/DDBJ whole genome shotgun (WGS) entry which is preliminary data.</text>
</comment>
<dbReference type="VEuPathDB" id="AmoebaDB:NF0097060"/>
<sequence length="340" mass="37795">MSSSLLFLHDSRQRSANPTPRDVTITKCSSYEYCQHDHYDHPCWEAKSGNLDRQESLSSVSNQTPPTTCSSHSSEHKREIRHYQYNDIALERSLNHHNHSHVEVSSRKITLSFQSVSCPPPPSCTFNHSSESYYGLSLFVPSSSSSPPVVVVMNNQQLPSSEIKISHNGGSPSCPPFGPPIHSPVANSSSQTTLSPNSPNCNSLSPSEKRPLKFFDYNKRKIAKKVRRVDQVQPYEHVIQMQTTTANKKNSPTSRSSILSPNTRNSIQNKDGSNTTTNTTPNESALLPSGQQEQPLLRREANTHETFSHGSNPPVATTTTTTATRKRTPRYSISIKELLN</sequence>
<accession>A0A6A5C4G6</accession>
<protein>
    <submittedName>
        <fullName evidence="2">Uncharacterized protein</fullName>
    </submittedName>
</protein>
<feature type="region of interest" description="Disordered" evidence="1">
    <location>
        <begin position="1"/>
        <end position="21"/>
    </location>
</feature>
<gene>
    <name evidence="2" type="ORF">FDP41_011566</name>
</gene>
<feature type="region of interest" description="Disordered" evidence="1">
    <location>
        <begin position="242"/>
        <end position="340"/>
    </location>
</feature>
<dbReference type="EMBL" id="VFQX01000009">
    <property type="protein sequence ID" value="KAF0982636.1"/>
    <property type="molecule type" value="Genomic_DNA"/>
</dbReference>
<proteinExistence type="predicted"/>
<feature type="compositionally biased region" description="Polar residues" evidence="1">
    <location>
        <begin position="56"/>
        <end position="72"/>
    </location>
</feature>
<dbReference type="OrthoDB" id="10682311at2759"/>
<feature type="region of interest" description="Disordered" evidence="1">
    <location>
        <begin position="54"/>
        <end position="76"/>
    </location>
</feature>
<name>A0A6A5C4G6_NAEFO</name>
<evidence type="ECO:0000313" key="2">
    <source>
        <dbReference type="EMBL" id="KAF0982636.1"/>
    </source>
</evidence>
<dbReference type="VEuPathDB" id="AmoebaDB:FDP41_011566"/>
<feature type="compositionally biased region" description="Polar residues" evidence="1">
    <location>
        <begin position="242"/>
        <end position="273"/>
    </location>
</feature>
<evidence type="ECO:0000256" key="1">
    <source>
        <dbReference type="SAM" id="MobiDB-lite"/>
    </source>
</evidence>
<feature type="compositionally biased region" description="Pro residues" evidence="1">
    <location>
        <begin position="173"/>
        <end position="182"/>
    </location>
</feature>
<feature type="compositionally biased region" description="Basic and acidic residues" evidence="1">
    <location>
        <begin position="296"/>
        <end position="307"/>
    </location>
</feature>
<dbReference type="GeneID" id="68118781"/>
<feature type="compositionally biased region" description="Low complexity" evidence="1">
    <location>
        <begin position="194"/>
        <end position="206"/>
    </location>
</feature>
<feature type="region of interest" description="Disordered" evidence="1">
    <location>
        <begin position="166"/>
        <end position="209"/>
    </location>
</feature>
<evidence type="ECO:0000313" key="3">
    <source>
        <dbReference type="Proteomes" id="UP000444721"/>
    </source>
</evidence>
<keyword evidence="3" id="KW-1185">Reference proteome</keyword>
<dbReference type="Proteomes" id="UP000444721">
    <property type="component" value="Unassembled WGS sequence"/>
</dbReference>
<organism evidence="2 3">
    <name type="scientific">Naegleria fowleri</name>
    <name type="common">Brain eating amoeba</name>
    <dbReference type="NCBI Taxonomy" id="5763"/>
    <lineage>
        <taxon>Eukaryota</taxon>
        <taxon>Discoba</taxon>
        <taxon>Heterolobosea</taxon>
        <taxon>Tetramitia</taxon>
        <taxon>Eutetramitia</taxon>
        <taxon>Vahlkampfiidae</taxon>
        <taxon>Naegleria</taxon>
    </lineage>
</organism>
<dbReference type="VEuPathDB" id="AmoebaDB:NfTy_018060"/>
<dbReference type="RefSeq" id="XP_044567349.1">
    <property type="nucleotide sequence ID" value="XM_044701988.1"/>
</dbReference>
<dbReference type="AlphaFoldDB" id="A0A6A5C4G6"/>